<dbReference type="EMBL" id="CXOJ01000073">
    <property type="protein sequence ID" value="CTP90731.1"/>
    <property type="molecule type" value="Genomic_DNA"/>
</dbReference>
<evidence type="ECO:0000256" key="2">
    <source>
        <dbReference type="ARBA" id="ARBA00023012"/>
    </source>
</evidence>
<sequence length="244" mass="26698">MASDNSRWLAKVVVVDEDAALRDRIRDYLARFNLQVHDAKNGAQLYAQLAADRYDAVLLNAGLSGGEGLNLCRQLRDGGGIAIVMMADQAEPVDRVIGLDLGADDYLTRPLDLRELVARLNAVLRRTRVVPSPAPAQDGEWQVDAYRHQAVAPDGRAIPLSPSELRLMAVFLDQPGNVLSREDLRAAIGDSDGSVPQGGRGIDLQVSRLRQKLGDDPLVPQWIRTVRGKGYLFEPHRLGVPAAR</sequence>
<dbReference type="PANTHER" id="PTHR48111:SF4">
    <property type="entry name" value="DNA-BINDING DUAL TRANSCRIPTIONAL REGULATOR OMPR"/>
    <property type="match status" value="1"/>
</dbReference>
<dbReference type="Pfam" id="PF00486">
    <property type="entry name" value="Trans_reg_C"/>
    <property type="match status" value="1"/>
</dbReference>
<dbReference type="Proteomes" id="UP000045978">
    <property type="component" value="Unassembled WGS sequence"/>
</dbReference>
<name>A0A0K2ZY47_9XANT</name>
<dbReference type="GO" id="GO:0005829">
    <property type="term" value="C:cytosol"/>
    <property type="evidence" value="ECO:0007669"/>
    <property type="project" value="TreeGrafter"/>
</dbReference>
<evidence type="ECO:0000256" key="6">
    <source>
        <dbReference type="PROSITE-ProRule" id="PRU00169"/>
    </source>
</evidence>
<dbReference type="InterPro" id="IPR016032">
    <property type="entry name" value="Sig_transdc_resp-reg_C-effctor"/>
</dbReference>
<gene>
    <name evidence="10" type="ORF">XTPLMG730_2913</name>
</gene>
<dbReference type="GO" id="GO:0000156">
    <property type="term" value="F:phosphorelay response regulator activity"/>
    <property type="evidence" value="ECO:0007669"/>
    <property type="project" value="TreeGrafter"/>
</dbReference>
<evidence type="ECO:0000256" key="5">
    <source>
        <dbReference type="ARBA" id="ARBA00023163"/>
    </source>
</evidence>
<evidence type="ECO:0000256" key="4">
    <source>
        <dbReference type="ARBA" id="ARBA00023125"/>
    </source>
</evidence>
<evidence type="ECO:0000313" key="10">
    <source>
        <dbReference type="EMBL" id="CTP90731.1"/>
    </source>
</evidence>
<evidence type="ECO:0000259" key="8">
    <source>
        <dbReference type="PROSITE" id="PS50110"/>
    </source>
</evidence>
<dbReference type="InterPro" id="IPR001789">
    <property type="entry name" value="Sig_transdc_resp-reg_receiver"/>
</dbReference>
<keyword evidence="2" id="KW-0902">Two-component regulatory system</keyword>
<dbReference type="InterPro" id="IPR036388">
    <property type="entry name" value="WH-like_DNA-bd_sf"/>
</dbReference>
<feature type="DNA-binding region" description="OmpR/PhoB-type" evidence="7">
    <location>
        <begin position="132"/>
        <end position="235"/>
    </location>
</feature>
<dbReference type="Gene3D" id="1.10.10.10">
    <property type="entry name" value="Winged helix-like DNA-binding domain superfamily/Winged helix DNA-binding domain"/>
    <property type="match status" value="1"/>
</dbReference>
<dbReference type="Gene3D" id="6.10.250.690">
    <property type="match status" value="1"/>
</dbReference>
<keyword evidence="5" id="KW-0804">Transcription</keyword>
<comment type="caution">
    <text evidence="6">Lacks conserved residue(s) required for the propagation of feature annotation.</text>
</comment>
<dbReference type="GO" id="GO:0006355">
    <property type="term" value="P:regulation of DNA-templated transcription"/>
    <property type="evidence" value="ECO:0007669"/>
    <property type="project" value="InterPro"/>
</dbReference>
<evidence type="ECO:0000313" key="11">
    <source>
        <dbReference type="Proteomes" id="UP000045978"/>
    </source>
</evidence>
<dbReference type="Gene3D" id="3.40.50.2300">
    <property type="match status" value="1"/>
</dbReference>
<feature type="domain" description="OmpR/PhoB-type" evidence="9">
    <location>
        <begin position="132"/>
        <end position="235"/>
    </location>
</feature>
<dbReference type="Pfam" id="PF00072">
    <property type="entry name" value="Response_reg"/>
    <property type="match status" value="1"/>
</dbReference>
<dbReference type="PROSITE" id="PS51755">
    <property type="entry name" value="OMPR_PHOB"/>
    <property type="match status" value="1"/>
</dbReference>
<keyword evidence="3" id="KW-0805">Transcription regulation</keyword>
<keyword evidence="4 7" id="KW-0238">DNA-binding</keyword>
<dbReference type="SMART" id="SM00448">
    <property type="entry name" value="REC"/>
    <property type="match status" value="1"/>
</dbReference>
<organism evidence="10 11">
    <name type="scientific">Xanthomonas graminis pv. phlei</name>
    <dbReference type="NCBI Taxonomy" id="487906"/>
    <lineage>
        <taxon>Bacteria</taxon>
        <taxon>Pseudomonadati</taxon>
        <taxon>Pseudomonadota</taxon>
        <taxon>Gammaproteobacteria</taxon>
        <taxon>Lysobacterales</taxon>
        <taxon>Lysobacteraceae</taxon>
        <taxon>Xanthomonas</taxon>
        <taxon>Xanthomonas translucens group</taxon>
        <taxon>Xanthomonas graminis</taxon>
    </lineage>
</organism>
<evidence type="ECO:0000259" key="9">
    <source>
        <dbReference type="PROSITE" id="PS51755"/>
    </source>
</evidence>
<dbReference type="GO" id="GO:0000976">
    <property type="term" value="F:transcription cis-regulatory region binding"/>
    <property type="evidence" value="ECO:0007669"/>
    <property type="project" value="TreeGrafter"/>
</dbReference>
<evidence type="ECO:0000256" key="7">
    <source>
        <dbReference type="PROSITE-ProRule" id="PRU01091"/>
    </source>
</evidence>
<dbReference type="RefSeq" id="WP_053838880.1">
    <property type="nucleotide sequence ID" value="NZ_CP086332.1"/>
</dbReference>
<dbReference type="PANTHER" id="PTHR48111">
    <property type="entry name" value="REGULATOR OF RPOS"/>
    <property type="match status" value="1"/>
</dbReference>
<dbReference type="PROSITE" id="PS50110">
    <property type="entry name" value="RESPONSE_REGULATORY"/>
    <property type="match status" value="1"/>
</dbReference>
<dbReference type="InterPro" id="IPR011006">
    <property type="entry name" value="CheY-like_superfamily"/>
</dbReference>
<dbReference type="InterPro" id="IPR001867">
    <property type="entry name" value="OmpR/PhoB-type_DNA-bd"/>
</dbReference>
<reference evidence="10 11" key="1">
    <citation type="submission" date="2015-07" db="EMBL/GenBank/DDBJ databases">
        <authorList>
            <person name="Noorani M."/>
        </authorList>
    </citation>
    <scope>NUCLEOTIDE SEQUENCE [LARGE SCALE GENOMIC DNA]</scope>
    <source>
        <strain evidence="10">LMG730</strain>
    </source>
</reference>
<evidence type="ECO:0000256" key="3">
    <source>
        <dbReference type="ARBA" id="ARBA00023015"/>
    </source>
</evidence>
<dbReference type="SMART" id="SM00862">
    <property type="entry name" value="Trans_reg_C"/>
    <property type="match status" value="1"/>
</dbReference>
<dbReference type="CDD" id="cd00383">
    <property type="entry name" value="trans_reg_C"/>
    <property type="match status" value="1"/>
</dbReference>
<feature type="domain" description="Response regulatory" evidence="8">
    <location>
        <begin position="11"/>
        <end position="124"/>
    </location>
</feature>
<dbReference type="AlphaFoldDB" id="A0A0K2ZY47"/>
<keyword evidence="1" id="KW-0597">Phosphoprotein</keyword>
<evidence type="ECO:0000256" key="1">
    <source>
        <dbReference type="ARBA" id="ARBA00022553"/>
    </source>
</evidence>
<dbReference type="InterPro" id="IPR039420">
    <property type="entry name" value="WalR-like"/>
</dbReference>
<protein>
    <submittedName>
        <fullName evidence="10">OmpR family DNA-binding response regulator</fullName>
    </submittedName>
</protein>
<dbReference type="SUPFAM" id="SSF52172">
    <property type="entry name" value="CheY-like"/>
    <property type="match status" value="1"/>
</dbReference>
<dbReference type="SUPFAM" id="SSF46894">
    <property type="entry name" value="C-terminal effector domain of the bipartite response regulators"/>
    <property type="match status" value="1"/>
</dbReference>
<accession>A0A0K2ZY47</accession>
<dbReference type="GO" id="GO:0032993">
    <property type="term" value="C:protein-DNA complex"/>
    <property type="evidence" value="ECO:0007669"/>
    <property type="project" value="TreeGrafter"/>
</dbReference>
<proteinExistence type="predicted"/>